<keyword evidence="2 5" id="KW-0812">Transmembrane</keyword>
<dbReference type="InterPro" id="IPR036259">
    <property type="entry name" value="MFS_trans_sf"/>
</dbReference>
<evidence type="ECO:0000256" key="5">
    <source>
        <dbReference type="SAM" id="Phobius"/>
    </source>
</evidence>
<dbReference type="InterPro" id="IPR010291">
    <property type="entry name" value="Ion_channel_UNC-93"/>
</dbReference>
<dbReference type="Pfam" id="PF05978">
    <property type="entry name" value="UNC-93"/>
    <property type="match status" value="1"/>
</dbReference>
<organism evidence="6 7">
    <name type="scientific">Eutypa lata (strain UCR-EL1)</name>
    <name type="common">Grapevine dieback disease fungus</name>
    <name type="synonym">Eutypa armeniacae</name>
    <dbReference type="NCBI Taxonomy" id="1287681"/>
    <lineage>
        <taxon>Eukaryota</taxon>
        <taxon>Fungi</taxon>
        <taxon>Dikarya</taxon>
        <taxon>Ascomycota</taxon>
        <taxon>Pezizomycotina</taxon>
        <taxon>Sordariomycetes</taxon>
        <taxon>Xylariomycetidae</taxon>
        <taxon>Xylariales</taxon>
        <taxon>Diatrypaceae</taxon>
        <taxon>Eutypa</taxon>
    </lineage>
</organism>
<dbReference type="SUPFAM" id="SSF103473">
    <property type="entry name" value="MFS general substrate transporter"/>
    <property type="match status" value="1"/>
</dbReference>
<dbReference type="PANTHER" id="PTHR23294">
    <property type="entry name" value="ET TRANSLATION PRODUCT-RELATED"/>
    <property type="match status" value="1"/>
</dbReference>
<feature type="transmembrane region" description="Helical" evidence="5">
    <location>
        <begin position="239"/>
        <end position="256"/>
    </location>
</feature>
<dbReference type="PANTHER" id="PTHR23294:SF59">
    <property type="entry name" value="UNC93-LIKE PROTEIN C922.05C"/>
    <property type="match status" value="1"/>
</dbReference>
<feature type="transmembrane region" description="Helical" evidence="5">
    <location>
        <begin position="197"/>
        <end position="219"/>
    </location>
</feature>
<dbReference type="HOGENOM" id="CLU_030884_0_0_1"/>
<dbReference type="AlphaFoldDB" id="M7SNH3"/>
<dbReference type="Proteomes" id="UP000012174">
    <property type="component" value="Unassembled WGS sequence"/>
</dbReference>
<evidence type="ECO:0000313" key="6">
    <source>
        <dbReference type="EMBL" id="EMR65737.1"/>
    </source>
</evidence>
<feature type="transmembrane region" description="Helical" evidence="5">
    <location>
        <begin position="168"/>
        <end position="185"/>
    </location>
</feature>
<accession>M7SNH3</accession>
<reference evidence="7" key="1">
    <citation type="journal article" date="2013" name="Genome Announc.">
        <title>Draft genome sequence of the grapevine dieback fungus Eutypa lata UCR-EL1.</title>
        <authorList>
            <person name="Blanco-Ulate B."/>
            <person name="Rolshausen P.E."/>
            <person name="Cantu D."/>
        </authorList>
    </citation>
    <scope>NUCLEOTIDE SEQUENCE [LARGE SCALE GENOMIC DNA]</scope>
    <source>
        <strain evidence="7">UCR-EL1</strain>
    </source>
</reference>
<dbReference type="InterPro" id="IPR051617">
    <property type="entry name" value="UNC-93-like_regulator"/>
</dbReference>
<name>M7SNH3_EUTLA</name>
<sequence length="381" mass="41004">MTGLGAGGVHPSYIHITDAGNVVLYCMFGLSGVFGGSIINQFGPRITLMIGATGYSIYAGSLWYIDQGKGGWFNILAGFLCGITSGLLWSTQGYITTVYATEQEKGKYIATTWLFNAAGSVMGASIVLGLTAQNTTVSGVPSAVYITFITIECCGILVAALLMNPSKLAYWIMQIIGALVITSVTDAKGYQRRHRAFAGLALVAVVIGGTWIAMITFLAVNRIDRNDPRGVDWTDGSAFAGPLVIYMFFGMCYPLFQNFHHWLYSSFSNEPHVLGRYSGYFKGVQAFGTATAFGIDSNHTSLITMAAVYFPLMMVGLSLSVISAYKFVTNTNYGKEAGVVIPAVIERKLGVHSVDVNLEILGVAYPGEEGREKGQEKGEQH</sequence>
<feature type="transmembrane region" description="Helical" evidence="5">
    <location>
        <begin position="110"/>
        <end position="131"/>
    </location>
</feature>
<evidence type="ECO:0000256" key="4">
    <source>
        <dbReference type="ARBA" id="ARBA00023136"/>
    </source>
</evidence>
<comment type="subcellular location">
    <subcellularLocation>
        <location evidence="1">Membrane</location>
        <topology evidence="1">Multi-pass membrane protein</topology>
    </subcellularLocation>
</comment>
<feature type="transmembrane region" description="Helical" evidence="5">
    <location>
        <begin position="277"/>
        <end position="295"/>
    </location>
</feature>
<protein>
    <submittedName>
        <fullName evidence="6">Putative membrane transporter protein</fullName>
    </submittedName>
</protein>
<proteinExistence type="predicted"/>
<dbReference type="EMBL" id="KB706796">
    <property type="protein sequence ID" value="EMR65737.1"/>
    <property type="molecule type" value="Genomic_DNA"/>
</dbReference>
<feature type="transmembrane region" description="Helical" evidence="5">
    <location>
        <begin position="72"/>
        <end position="90"/>
    </location>
</feature>
<dbReference type="GO" id="GO:0016020">
    <property type="term" value="C:membrane"/>
    <property type="evidence" value="ECO:0007669"/>
    <property type="project" value="UniProtKB-SubCell"/>
</dbReference>
<feature type="transmembrane region" description="Helical" evidence="5">
    <location>
        <begin position="301"/>
        <end position="325"/>
    </location>
</feature>
<evidence type="ECO:0000256" key="1">
    <source>
        <dbReference type="ARBA" id="ARBA00004141"/>
    </source>
</evidence>
<keyword evidence="3 5" id="KW-1133">Transmembrane helix</keyword>
<dbReference type="KEGG" id="ela:UCREL1_7277"/>
<evidence type="ECO:0000256" key="3">
    <source>
        <dbReference type="ARBA" id="ARBA00022989"/>
    </source>
</evidence>
<feature type="transmembrane region" description="Helical" evidence="5">
    <location>
        <begin position="143"/>
        <end position="162"/>
    </location>
</feature>
<dbReference type="OrthoDB" id="4700054at2759"/>
<dbReference type="Gene3D" id="1.20.1250.20">
    <property type="entry name" value="MFS general substrate transporter like domains"/>
    <property type="match status" value="1"/>
</dbReference>
<evidence type="ECO:0000313" key="7">
    <source>
        <dbReference type="Proteomes" id="UP000012174"/>
    </source>
</evidence>
<keyword evidence="4 5" id="KW-0472">Membrane</keyword>
<gene>
    <name evidence="6" type="ORF">UCREL1_7277</name>
</gene>
<evidence type="ECO:0000256" key="2">
    <source>
        <dbReference type="ARBA" id="ARBA00022692"/>
    </source>
</evidence>
<keyword evidence="7" id="KW-1185">Reference proteome</keyword>
<dbReference type="eggNOG" id="KOG3098">
    <property type="taxonomic scope" value="Eukaryota"/>
</dbReference>
<feature type="transmembrane region" description="Helical" evidence="5">
    <location>
        <begin position="46"/>
        <end position="65"/>
    </location>
</feature>
<dbReference type="OMA" id="YSGYFKG"/>
<feature type="transmembrane region" description="Helical" evidence="5">
    <location>
        <begin position="22"/>
        <end position="40"/>
    </location>
</feature>